<dbReference type="EMBL" id="CP000360">
    <property type="protein sequence ID" value="ABF39533.1"/>
    <property type="molecule type" value="Genomic_DNA"/>
</dbReference>
<dbReference type="Gene3D" id="1.10.150.690">
    <property type="entry name" value="DUF2063"/>
    <property type="match status" value="1"/>
</dbReference>
<evidence type="ECO:0000313" key="2">
    <source>
        <dbReference type="EMBL" id="ABF39533.1"/>
    </source>
</evidence>
<protein>
    <recommendedName>
        <fullName evidence="1">Putative DNA-binding domain-containing protein</fullName>
    </recommendedName>
</protein>
<dbReference type="InterPro" id="IPR044922">
    <property type="entry name" value="DUF2063_N_sf"/>
</dbReference>
<sequence>MSTLREIQHRWAAAVMHPLTSKDETPRRLHSEAEAIIKPNDRLSSLERLEIYSRSYWFRVLDSLVEDFPGVRAIAGVSEFHAMSRDYLAQHPSTSFTLRNLGSHFVAWLERNQERVHPHEQFALDMARLEWAHIEAFDASQRPTVTPEMWARGGENAELKLQPYIRLVKASYPVDDILLEIREIEDSNRKIANWHRTRLPQLAKSESFIVVHRVDYSVCYRRVEREAFDLLNALHSGAPLGVALDAAFRDSSVPEDQWPTLVQQWFGAWMSLGWFSA</sequence>
<feature type="domain" description="Putative DNA-binding" evidence="1">
    <location>
        <begin position="33"/>
        <end position="109"/>
    </location>
</feature>
<dbReference type="Proteomes" id="UP000002432">
    <property type="component" value="Chromosome"/>
</dbReference>
<organism evidence="2 3">
    <name type="scientific">Koribacter versatilis (strain Ellin345)</name>
    <dbReference type="NCBI Taxonomy" id="204669"/>
    <lineage>
        <taxon>Bacteria</taxon>
        <taxon>Pseudomonadati</taxon>
        <taxon>Acidobacteriota</taxon>
        <taxon>Terriglobia</taxon>
        <taxon>Terriglobales</taxon>
        <taxon>Candidatus Korobacteraceae</taxon>
        <taxon>Candidatus Korobacter</taxon>
    </lineage>
</organism>
<dbReference type="OrthoDB" id="192286at2"/>
<dbReference type="AlphaFoldDB" id="Q1IUB7"/>
<dbReference type="STRING" id="204669.Acid345_0528"/>
<dbReference type="eggNOG" id="COG3219">
    <property type="taxonomic scope" value="Bacteria"/>
</dbReference>
<reference evidence="2 3" key="1">
    <citation type="journal article" date="2009" name="Appl. Environ. Microbiol.">
        <title>Three genomes from the phylum Acidobacteria provide insight into the lifestyles of these microorganisms in soils.</title>
        <authorList>
            <person name="Ward N.L."/>
            <person name="Challacombe J.F."/>
            <person name="Janssen P.H."/>
            <person name="Henrissat B."/>
            <person name="Coutinho P.M."/>
            <person name="Wu M."/>
            <person name="Xie G."/>
            <person name="Haft D.H."/>
            <person name="Sait M."/>
            <person name="Badger J."/>
            <person name="Barabote R.D."/>
            <person name="Bradley B."/>
            <person name="Brettin T.S."/>
            <person name="Brinkac L.M."/>
            <person name="Bruce D."/>
            <person name="Creasy T."/>
            <person name="Daugherty S.C."/>
            <person name="Davidsen T.M."/>
            <person name="DeBoy R.T."/>
            <person name="Detter J.C."/>
            <person name="Dodson R.J."/>
            <person name="Durkin A.S."/>
            <person name="Ganapathy A."/>
            <person name="Gwinn-Giglio M."/>
            <person name="Han C.S."/>
            <person name="Khouri H."/>
            <person name="Kiss H."/>
            <person name="Kothari S.P."/>
            <person name="Madupu R."/>
            <person name="Nelson K.E."/>
            <person name="Nelson W.C."/>
            <person name="Paulsen I."/>
            <person name="Penn K."/>
            <person name="Ren Q."/>
            <person name="Rosovitz M.J."/>
            <person name="Selengut J.D."/>
            <person name="Shrivastava S."/>
            <person name="Sullivan S.A."/>
            <person name="Tapia R."/>
            <person name="Thompson L.S."/>
            <person name="Watkins K.L."/>
            <person name="Yang Q."/>
            <person name="Yu C."/>
            <person name="Zafar N."/>
            <person name="Zhou L."/>
            <person name="Kuske C.R."/>
        </authorList>
    </citation>
    <scope>NUCLEOTIDE SEQUENCE [LARGE SCALE GENOMIC DNA]</scope>
    <source>
        <strain evidence="2 3">Ellin345</strain>
    </source>
</reference>
<accession>Q1IUB7</accession>
<name>Q1IUB7_KORVE</name>
<dbReference type="Pfam" id="PF09836">
    <property type="entry name" value="DUF2063"/>
    <property type="match status" value="1"/>
</dbReference>
<gene>
    <name evidence="2" type="ordered locus">Acid345_0528</name>
</gene>
<dbReference type="KEGG" id="aba:Acid345_0528"/>
<dbReference type="RefSeq" id="WP_011521335.1">
    <property type="nucleotide sequence ID" value="NC_008009.1"/>
</dbReference>
<keyword evidence="3" id="KW-1185">Reference proteome</keyword>
<dbReference type="InterPro" id="IPR018640">
    <property type="entry name" value="DUF2063"/>
</dbReference>
<proteinExistence type="predicted"/>
<evidence type="ECO:0000313" key="3">
    <source>
        <dbReference type="Proteomes" id="UP000002432"/>
    </source>
</evidence>
<evidence type="ECO:0000259" key="1">
    <source>
        <dbReference type="Pfam" id="PF09836"/>
    </source>
</evidence>
<dbReference type="EnsemblBacteria" id="ABF39533">
    <property type="protein sequence ID" value="ABF39533"/>
    <property type="gene ID" value="Acid345_0528"/>
</dbReference>
<dbReference type="HOGENOM" id="CLU_993582_0_0_0"/>